<dbReference type="EMBL" id="LT934112">
    <property type="protein sequence ID" value="VAH12839.1"/>
    <property type="molecule type" value="Genomic_DNA"/>
</dbReference>
<evidence type="ECO:0000256" key="2">
    <source>
        <dbReference type="ARBA" id="ARBA00022614"/>
    </source>
</evidence>
<dbReference type="SUPFAM" id="SSF52540">
    <property type="entry name" value="P-loop containing nucleoside triphosphate hydrolases"/>
    <property type="match status" value="1"/>
</dbReference>
<evidence type="ECO:0000313" key="9">
    <source>
        <dbReference type="EMBL" id="VAH12839.1"/>
    </source>
</evidence>
<dbReference type="Gene3D" id="1.20.5.4130">
    <property type="match status" value="1"/>
</dbReference>
<dbReference type="InterPro" id="IPR041118">
    <property type="entry name" value="Rx_N"/>
</dbReference>
<dbReference type="OMA" id="HERIYGR"/>
<evidence type="ECO:0000256" key="4">
    <source>
        <dbReference type="ARBA" id="ARBA00022741"/>
    </source>
</evidence>
<organism evidence="9 10">
    <name type="scientific">Triticum turgidum subsp. durum</name>
    <name type="common">Durum wheat</name>
    <name type="synonym">Triticum durum</name>
    <dbReference type="NCBI Taxonomy" id="4567"/>
    <lineage>
        <taxon>Eukaryota</taxon>
        <taxon>Viridiplantae</taxon>
        <taxon>Streptophyta</taxon>
        <taxon>Embryophyta</taxon>
        <taxon>Tracheophyta</taxon>
        <taxon>Spermatophyta</taxon>
        <taxon>Magnoliopsida</taxon>
        <taxon>Liliopsida</taxon>
        <taxon>Poales</taxon>
        <taxon>Poaceae</taxon>
        <taxon>BOP clade</taxon>
        <taxon>Pooideae</taxon>
        <taxon>Triticodae</taxon>
        <taxon>Triticeae</taxon>
        <taxon>Triticinae</taxon>
        <taxon>Triticum</taxon>
    </lineage>
</organism>
<feature type="domain" description="Disease resistance N-terminal" evidence="8">
    <location>
        <begin position="10"/>
        <end position="94"/>
    </location>
</feature>
<dbReference type="Pfam" id="PF00931">
    <property type="entry name" value="NB-ARC"/>
    <property type="match status" value="1"/>
</dbReference>
<dbReference type="Pfam" id="PF18052">
    <property type="entry name" value="Rx_N"/>
    <property type="match status" value="1"/>
</dbReference>
<dbReference type="PANTHER" id="PTHR36766:SF55">
    <property type="entry name" value="OS11G0492900 PROTEIN"/>
    <property type="match status" value="1"/>
</dbReference>
<dbReference type="GO" id="GO:0006952">
    <property type="term" value="P:defense response"/>
    <property type="evidence" value="ECO:0007669"/>
    <property type="project" value="UniProtKB-KW"/>
</dbReference>
<dbReference type="GO" id="GO:0005524">
    <property type="term" value="F:ATP binding"/>
    <property type="evidence" value="ECO:0007669"/>
    <property type="project" value="UniProtKB-KW"/>
</dbReference>
<reference evidence="9 10" key="1">
    <citation type="submission" date="2017-09" db="EMBL/GenBank/DDBJ databases">
        <authorList>
            <consortium name="International Durum Wheat Genome Sequencing Consortium (IDWGSC)"/>
            <person name="Milanesi L."/>
        </authorList>
    </citation>
    <scope>NUCLEOTIDE SEQUENCE [LARGE SCALE GENOMIC DNA]</scope>
    <source>
        <strain evidence="10">cv. Svevo</strain>
    </source>
</reference>
<gene>
    <name evidence="9" type="ORF">TRITD_1Bv1G010640</name>
</gene>
<evidence type="ECO:0000259" key="8">
    <source>
        <dbReference type="Pfam" id="PF18052"/>
    </source>
</evidence>
<keyword evidence="4" id="KW-0547">Nucleotide-binding</keyword>
<keyword evidence="10" id="KW-1185">Reference proteome</keyword>
<dbReference type="Gene3D" id="3.40.50.300">
    <property type="entry name" value="P-loop containing nucleotide triphosphate hydrolases"/>
    <property type="match status" value="1"/>
</dbReference>
<keyword evidence="3" id="KW-0677">Repeat</keyword>
<dbReference type="Gramene" id="TRITD1Bv1G010640.1">
    <property type="protein sequence ID" value="TRITD1Bv1G010640.1"/>
    <property type="gene ID" value="TRITD1Bv1G010640"/>
</dbReference>
<dbReference type="AlphaFoldDB" id="A0A9R0V5E3"/>
<keyword evidence="6" id="KW-0067">ATP-binding</keyword>
<dbReference type="GO" id="GO:0043531">
    <property type="term" value="F:ADP binding"/>
    <property type="evidence" value="ECO:0007669"/>
    <property type="project" value="InterPro"/>
</dbReference>
<dbReference type="PANTHER" id="PTHR36766">
    <property type="entry name" value="PLANT BROAD-SPECTRUM MILDEW RESISTANCE PROTEIN RPW8"/>
    <property type="match status" value="1"/>
</dbReference>
<comment type="similarity">
    <text evidence="1">Belongs to the disease resistance NB-LRR family.</text>
</comment>
<accession>A0A9R0V5E3</accession>
<proteinExistence type="inferred from homology"/>
<protein>
    <submittedName>
        <fullName evidence="9">Uncharacterized protein</fullName>
    </submittedName>
</protein>
<dbReference type="Proteomes" id="UP000324705">
    <property type="component" value="Chromosome 1B"/>
</dbReference>
<evidence type="ECO:0000259" key="7">
    <source>
        <dbReference type="Pfam" id="PF00931"/>
    </source>
</evidence>
<keyword evidence="2" id="KW-0433">Leucine-rich repeat</keyword>
<dbReference type="InterPro" id="IPR027417">
    <property type="entry name" value="P-loop_NTPase"/>
</dbReference>
<evidence type="ECO:0000256" key="1">
    <source>
        <dbReference type="ARBA" id="ARBA00008894"/>
    </source>
</evidence>
<name>A0A9R0V5E3_TRITD</name>
<dbReference type="InterPro" id="IPR002182">
    <property type="entry name" value="NB-ARC"/>
</dbReference>
<evidence type="ECO:0000256" key="3">
    <source>
        <dbReference type="ARBA" id="ARBA00022737"/>
    </source>
</evidence>
<evidence type="ECO:0000313" key="10">
    <source>
        <dbReference type="Proteomes" id="UP000324705"/>
    </source>
</evidence>
<evidence type="ECO:0000256" key="5">
    <source>
        <dbReference type="ARBA" id="ARBA00022821"/>
    </source>
</evidence>
<sequence>MAEYVVRPLISMLMNKASSYLLKQYKVMDGMEEQREILDRKLLAILDIIEDAEKGVSRPGVSAWLEAIKKVAYEANDVLDEFKYEALRRNAKKKGHLKKLGFDIVSLFPAHSPIVFRYRMGKKLCRIVHIMEVLVAEMNAFGFKHMQQAPPSMEWRNTDSLIIDSEKDIVSSSRNEERKKIVSMLVDQASNGDLSVLPIVGMGGLGKTTFAQLVYNDPAIQEYFQLQRWCCVSDDFDAAKIASSICQTNEINCEKVFRNLQK</sequence>
<keyword evidence="5" id="KW-0611">Plant defense</keyword>
<evidence type="ECO:0000256" key="6">
    <source>
        <dbReference type="ARBA" id="ARBA00022840"/>
    </source>
</evidence>
<feature type="domain" description="NB-ARC" evidence="7">
    <location>
        <begin position="180"/>
        <end position="247"/>
    </location>
</feature>